<dbReference type="PIRSF" id="PIRSF017385">
    <property type="entry name" value="CtaF"/>
    <property type="match status" value="1"/>
</dbReference>
<evidence type="ECO:0000256" key="1">
    <source>
        <dbReference type="ARBA" id="ARBA00002536"/>
    </source>
</evidence>
<protein>
    <recommendedName>
        <fullName evidence="4">cytochrome-c oxidase</fullName>
        <ecNumber evidence="4">7.1.1.9</ecNumber>
    </recommendedName>
    <alternativeName>
        <fullName evidence="11">Cytochrome aa3 subunit 4</fullName>
    </alternativeName>
    <alternativeName>
        <fullName evidence="10">Cytochrome c oxidase polypeptide IV</fullName>
    </alternativeName>
</protein>
<comment type="subcellular location">
    <subcellularLocation>
        <location evidence="2">Cell membrane</location>
        <topology evidence="2">Multi-pass membrane protein</topology>
    </subcellularLocation>
</comment>
<dbReference type="STRING" id="58114.SAMN05216270_103344"/>
<proteinExistence type="inferred from homology"/>
<evidence type="ECO:0000256" key="8">
    <source>
        <dbReference type="ARBA" id="ARBA00022989"/>
    </source>
</evidence>
<sequence length="148" mass="16443">MKTEHRLFAIVMVFMFLFAAGYGYWTYINDNPAYGRPNHVEWVGTIGLIFSGLLTGMVWLVFWVISRRIDPRPEDRPDGEISDVSGEVGFFSPGSYWPLGLALTAVITGVGVVFWLPWLITAGGVALLFAVGGLTFEYYTGTRKLGPQ</sequence>
<feature type="transmembrane region" description="Helical" evidence="13">
    <location>
        <begin position="7"/>
        <end position="25"/>
    </location>
</feature>
<keyword evidence="6 13" id="KW-0812">Transmembrane</keyword>
<organism evidence="14 15">
    <name type="scientific">Glycomyces harbinensis</name>
    <dbReference type="NCBI Taxonomy" id="58114"/>
    <lineage>
        <taxon>Bacteria</taxon>
        <taxon>Bacillati</taxon>
        <taxon>Actinomycetota</taxon>
        <taxon>Actinomycetes</taxon>
        <taxon>Glycomycetales</taxon>
        <taxon>Glycomycetaceae</taxon>
        <taxon>Glycomyces</taxon>
    </lineage>
</organism>
<comment type="catalytic activity">
    <reaction evidence="12">
        <text>4 Fe(II)-[cytochrome c] + O2 + 8 H(+)(in) = 4 Fe(III)-[cytochrome c] + 2 H2O + 4 H(+)(out)</text>
        <dbReference type="Rhea" id="RHEA:11436"/>
        <dbReference type="Rhea" id="RHEA-COMP:10350"/>
        <dbReference type="Rhea" id="RHEA-COMP:14399"/>
        <dbReference type="ChEBI" id="CHEBI:15377"/>
        <dbReference type="ChEBI" id="CHEBI:15378"/>
        <dbReference type="ChEBI" id="CHEBI:15379"/>
        <dbReference type="ChEBI" id="CHEBI:29033"/>
        <dbReference type="ChEBI" id="CHEBI:29034"/>
        <dbReference type="EC" id="7.1.1.9"/>
    </reaction>
</comment>
<dbReference type="InterPro" id="IPR021050">
    <property type="entry name" value="Cyt_c_oxidase_su4_actinobac"/>
</dbReference>
<dbReference type="AlphaFoldDB" id="A0A1G6U6F6"/>
<feature type="transmembrane region" description="Helical" evidence="13">
    <location>
        <begin position="96"/>
        <end position="116"/>
    </location>
</feature>
<evidence type="ECO:0000256" key="12">
    <source>
        <dbReference type="ARBA" id="ARBA00047816"/>
    </source>
</evidence>
<dbReference type="RefSeq" id="WP_091031219.1">
    <property type="nucleotide sequence ID" value="NZ_FNAD01000003.1"/>
</dbReference>
<dbReference type="GO" id="GO:0022900">
    <property type="term" value="P:electron transport chain"/>
    <property type="evidence" value="ECO:0007669"/>
    <property type="project" value="InterPro"/>
</dbReference>
<feature type="transmembrane region" description="Helical" evidence="13">
    <location>
        <begin position="122"/>
        <end position="140"/>
    </location>
</feature>
<dbReference type="OrthoDB" id="5244617at2"/>
<evidence type="ECO:0000256" key="2">
    <source>
        <dbReference type="ARBA" id="ARBA00004651"/>
    </source>
</evidence>
<dbReference type="EC" id="7.1.1.9" evidence="4"/>
<keyword evidence="7" id="KW-1278">Translocase</keyword>
<comment type="function">
    <text evidence="1">Part of cytochrome c oxidase, its function is unknown.</text>
</comment>
<dbReference type="Pfam" id="PF12270">
    <property type="entry name" value="Cyt_c_ox_IV"/>
    <property type="match status" value="1"/>
</dbReference>
<evidence type="ECO:0000256" key="9">
    <source>
        <dbReference type="ARBA" id="ARBA00023136"/>
    </source>
</evidence>
<feature type="transmembrane region" description="Helical" evidence="13">
    <location>
        <begin position="45"/>
        <end position="66"/>
    </location>
</feature>
<evidence type="ECO:0000256" key="13">
    <source>
        <dbReference type="SAM" id="Phobius"/>
    </source>
</evidence>
<evidence type="ECO:0000256" key="3">
    <source>
        <dbReference type="ARBA" id="ARBA00006870"/>
    </source>
</evidence>
<evidence type="ECO:0000313" key="15">
    <source>
        <dbReference type="Proteomes" id="UP000198949"/>
    </source>
</evidence>
<reference evidence="15" key="1">
    <citation type="submission" date="2016-10" db="EMBL/GenBank/DDBJ databases">
        <authorList>
            <person name="Varghese N."/>
            <person name="Submissions S."/>
        </authorList>
    </citation>
    <scope>NUCLEOTIDE SEQUENCE [LARGE SCALE GENOMIC DNA]</scope>
    <source>
        <strain evidence="15">CGMCC 4.3516</strain>
    </source>
</reference>
<comment type="similarity">
    <text evidence="3">Belongs to the cytochrome c oxidase bacterial subunit CtaF family.</text>
</comment>
<keyword evidence="9 13" id="KW-0472">Membrane</keyword>
<dbReference type="EMBL" id="FNAD01000003">
    <property type="protein sequence ID" value="SDD36899.1"/>
    <property type="molecule type" value="Genomic_DNA"/>
</dbReference>
<dbReference type="Proteomes" id="UP000198949">
    <property type="component" value="Unassembled WGS sequence"/>
</dbReference>
<keyword evidence="8 13" id="KW-1133">Transmembrane helix</keyword>
<evidence type="ECO:0000256" key="4">
    <source>
        <dbReference type="ARBA" id="ARBA00012949"/>
    </source>
</evidence>
<evidence type="ECO:0000256" key="10">
    <source>
        <dbReference type="ARBA" id="ARBA00031366"/>
    </source>
</evidence>
<evidence type="ECO:0000256" key="7">
    <source>
        <dbReference type="ARBA" id="ARBA00022967"/>
    </source>
</evidence>
<name>A0A1G6U6F6_9ACTN</name>
<dbReference type="GO" id="GO:0004129">
    <property type="term" value="F:cytochrome-c oxidase activity"/>
    <property type="evidence" value="ECO:0007669"/>
    <property type="project" value="UniProtKB-EC"/>
</dbReference>
<evidence type="ECO:0000313" key="14">
    <source>
        <dbReference type="EMBL" id="SDD36899.1"/>
    </source>
</evidence>
<keyword evidence="15" id="KW-1185">Reference proteome</keyword>
<keyword evidence="5" id="KW-1003">Cell membrane</keyword>
<dbReference type="GO" id="GO:0005886">
    <property type="term" value="C:plasma membrane"/>
    <property type="evidence" value="ECO:0007669"/>
    <property type="project" value="UniProtKB-SubCell"/>
</dbReference>
<evidence type="ECO:0000256" key="6">
    <source>
        <dbReference type="ARBA" id="ARBA00022692"/>
    </source>
</evidence>
<accession>A0A1G6U6F6</accession>
<gene>
    <name evidence="14" type="ORF">SAMN05216270_103344</name>
</gene>
<evidence type="ECO:0000256" key="5">
    <source>
        <dbReference type="ARBA" id="ARBA00022475"/>
    </source>
</evidence>
<evidence type="ECO:0000256" key="11">
    <source>
        <dbReference type="ARBA" id="ARBA00031401"/>
    </source>
</evidence>